<evidence type="ECO:0008006" key="4">
    <source>
        <dbReference type="Google" id="ProtNLM"/>
    </source>
</evidence>
<feature type="region of interest" description="Disordered" evidence="2">
    <location>
        <begin position="1"/>
        <end position="28"/>
    </location>
</feature>
<feature type="compositionally biased region" description="Low complexity" evidence="2">
    <location>
        <begin position="12"/>
        <end position="28"/>
    </location>
</feature>
<gene>
    <name evidence="3" type="ORF">GSOID_T00031367001</name>
</gene>
<reference evidence="3" key="1">
    <citation type="journal article" date="2010" name="Science">
        <title>Plasticity of animal genome architecture unmasked by rapid evolution of a pelagic tunicate.</title>
        <authorList>
            <person name="Denoeud F."/>
            <person name="Henriet S."/>
            <person name="Mungpakdee S."/>
            <person name="Aury J.M."/>
            <person name="Da Silva C."/>
            <person name="Brinkmann H."/>
            <person name="Mikhaleva J."/>
            <person name="Olsen L.C."/>
            <person name="Jubin C."/>
            <person name="Canestro C."/>
            <person name="Bouquet J.M."/>
            <person name="Danks G."/>
            <person name="Poulain J."/>
            <person name="Campsteijn C."/>
            <person name="Adamski M."/>
            <person name="Cross I."/>
            <person name="Yadetie F."/>
            <person name="Muffato M."/>
            <person name="Louis A."/>
            <person name="Butcher S."/>
            <person name="Tsagkogeorga G."/>
            <person name="Konrad A."/>
            <person name="Singh S."/>
            <person name="Jensen M.F."/>
            <person name="Cong E.H."/>
            <person name="Eikeseth-Otteraa H."/>
            <person name="Noel B."/>
            <person name="Anthouard V."/>
            <person name="Porcel B.M."/>
            <person name="Kachouri-Lafond R."/>
            <person name="Nishino A."/>
            <person name="Ugolini M."/>
            <person name="Chourrout P."/>
            <person name="Nishida H."/>
            <person name="Aasland R."/>
            <person name="Huzurbazar S."/>
            <person name="Westhof E."/>
            <person name="Delsuc F."/>
            <person name="Lehrach H."/>
            <person name="Reinhardt R."/>
            <person name="Weissenbach J."/>
            <person name="Roy S.W."/>
            <person name="Artiguenave F."/>
            <person name="Postlethwait J.H."/>
            <person name="Manak J.R."/>
            <person name="Thompson E.M."/>
            <person name="Jaillon O."/>
            <person name="Du Pasquier L."/>
            <person name="Boudinot P."/>
            <person name="Liberles D.A."/>
            <person name="Volff J.N."/>
            <person name="Philippe H."/>
            <person name="Lenhard B."/>
            <person name="Roest Crollius H."/>
            <person name="Wincker P."/>
            <person name="Chourrout D."/>
        </authorList>
    </citation>
    <scope>NUCLEOTIDE SEQUENCE [LARGE SCALE GENOMIC DNA]</scope>
</reference>
<dbReference type="Proteomes" id="UP000011014">
    <property type="component" value="Unassembled WGS sequence"/>
</dbReference>
<accession>E4YQY1</accession>
<evidence type="ECO:0000256" key="2">
    <source>
        <dbReference type="SAM" id="MobiDB-lite"/>
    </source>
</evidence>
<proteinExistence type="predicted"/>
<dbReference type="EMBL" id="FN655080">
    <property type="protein sequence ID" value="CBY37873.1"/>
    <property type="molecule type" value="Genomic_DNA"/>
</dbReference>
<keyword evidence="1" id="KW-0175">Coiled coil</keyword>
<evidence type="ECO:0000313" key="3">
    <source>
        <dbReference type="EMBL" id="CBY37873.1"/>
    </source>
</evidence>
<dbReference type="AlphaFoldDB" id="E4YQY1"/>
<evidence type="ECO:0000256" key="1">
    <source>
        <dbReference type="SAM" id="Coils"/>
    </source>
</evidence>
<organism evidence="3">
    <name type="scientific">Oikopleura dioica</name>
    <name type="common">Tunicate</name>
    <dbReference type="NCBI Taxonomy" id="34765"/>
    <lineage>
        <taxon>Eukaryota</taxon>
        <taxon>Metazoa</taxon>
        <taxon>Chordata</taxon>
        <taxon>Tunicata</taxon>
        <taxon>Appendicularia</taxon>
        <taxon>Copelata</taxon>
        <taxon>Oikopleuridae</taxon>
        <taxon>Oikopleura</taxon>
    </lineage>
</organism>
<sequence length="316" mass="36201">MAIKFGSKKGSSKSSLSSKKSKSGVGCCAPGGICAPGGGKKYIGKEKEETIEERNLSFQFQEHYGGDIHGQRRELAEILREIELIENSSTDDRGLMNIISEQNDADGSITKLNIELREICDKLTHVHSAIRSREKETFEVEREMIEIEKTEKERYDICWTHVHKYSKDSNEMMLQISYNEVIYSSLRQTIEDLKTELNTLIMSATSINIQISESYNIGLMKLSNELNQLYSRIKIAGDLKIQVENAKTKYEEEKRETQDLKNQIKKLEAQIRNTKQMKGQSFQEIRTAFESEIEELKKLQSGQKVSIEEKTTNIIK</sequence>
<protein>
    <recommendedName>
        <fullName evidence="4">IF rod domain-containing protein</fullName>
    </recommendedName>
</protein>
<feature type="coiled-coil region" evidence="1">
    <location>
        <begin position="236"/>
        <end position="277"/>
    </location>
</feature>
<name>E4YQY1_OIKDI</name>
<feature type="compositionally biased region" description="Basic residues" evidence="2">
    <location>
        <begin position="1"/>
        <end position="11"/>
    </location>
</feature>